<organism evidence="2">
    <name type="scientific">Panicum hallii</name>
    <dbReference type="NCBI Taxonomy" id="206008"/>
    <lineage>
        <taxon>Eukaryota</taxon>
        <taxon>Viridiplantae</taxon>
        <taxon>Streptophyta</taxon>
        <taxon>Embryophyta</taxon>
        <taxon>Tracheophyta</taxon>
        <taxon>Spermatophyta</taxon>
        <taxon>Magnoliopsida</taxon>
        <taxon>Liliopsida</taxon>
        <taxon>Poales</taxon>
        <taxon>Poaceae</taxon>
        <taxon>PACMAD clade</taxon>
        <taxon>Panicoideae</taxon>
        <taxon>Panicodae</taxon>
        <taxon>Paniceae</taxon>
        <taxon>Panicinae</taxon>
        <taxon>Panicum</taxon>
        <taxon>Panicum sect. Panicum</taxon>
    </lineage>
</organism>
<gene>
    <name evidence="2" type="ORF">PAHAL_1G067100</name>
</gene>
<dbReference type="Gramene" id="PAN04434">
    <property type="protein sequence ID" value="PAN04434"/>
    <property type="gene ID" value="PAHAL_1G067100"/>
</dbReference>
<accession>A0A2S3GM22</accession>
<sequence>MDKQNTGYASNSKGTAKMIAMQKLMKEEAELKKQLEAANRQGEEQMARMKNFDPKLVRMLNGDFEGKGYEDLKIYHDKLVEIQRMINDRIN</sequence>
<reference evidence="2" key="1">
    <citation type="submission" date="2018-04" db="EMBL/GenBank/DDBJ databases">
        <title>WGS assembly of Panicum hallii.</title>
        <authorList>
            <person name="Lovell J."/>
            <person name="Jenkins J."/>
            <person name="Lowry D."/>
            <person name="Mamidi S."/>
            <person name="Sreedasyam A."/>
            <person name="Weng X."/>
            <person name="Barry K."/>
            <person name="Bonette J."/>
            <person name="Campitelli B."/>
            <person name="Daum C."/>
            <person name="Gordon S."/>
            <person name="Gould B."/>
            <person name="Lipzen A."/>
            <person name="Macqueen A."/>
            <person name="Palacio-Mejia J."/>
            <person name="Plott C."/>
            <person name="Shakirov E."/>
            <person name="Shu S."/>
            <person name="Yoshinaga Y."/>
            <person name="Zane M."/>
            <person name="Rokhsar D."/>
            <person name="Grimwood J."/>
            <person name="Schmutz J."/>
            <person name="Juenger T."/>
        </authorList>
    </citation>
    <scope>NUCLEOTIDE SEQUENCE [LARGE SCALE GENOMIC DNA]</scope>
    <source>
        <strain evidence="2">FIL2</strain>
    </source>
</reference>
<dbReference type="AlphaFoldDB" id="A0A2S3GM22"/>
<keyword evidence="1" id="KW-0175">Coiled coil</keyword>
<evidence type="ECO:0000313" key="2">
    <source>
        <dbReference type="EMBL" id="PAN04434.1"/>
    </source>
</evidence>
<name>A0A2S3GM22_9POAL</name>
<feature type="coiled-coil region" evidence="1">
    <location>
        <begin position="21"/>
        <end position="52"/>
    </location>
</feature>
<evidence type="ECO:0000256" key="1">
    <source>
        <dbReference type="SAM" id="Coils"/>
    </source>
</evidence>
<proteinExistence type="predicted"/>
<dbReference type="Proteomes" id="UP000243499">
    <property type="component" value="Chromosome 1"/>
</dbReference>
<protein>
    <submittedName>
        <fullName evidence="2">Uncharacterized protein</fullName>
    </submittedName>
</protein>
<dbReference type="EMBL" id="CM008046">
    <property type="protein sequence ID" value="PAN04434.1"/>
    <property type="molecule type" value="Genomic_DNA"/>
</dbReference>